<protein>
    <submittedName>
        <fullName evidence="1">Uncharacterized protein</fullName>
    </submittedName>
</protein>
<name>A0ACC1SZW0_9APHY</name>
<dbReference type="EMBL" id="JANHOG010000924">
    <property type="protein sequence ID" value="KAJ3549724.1"/>
    <property type="molecule type" value="Genomic_DNA"/>
</dbReference>
<accession>A0ACC1SZW0</accession>
<proteinExistence type="predicted"/>
<organism evidence="1 2">
    <name type="scientific">Phlebia brevispora</name>
    <dbReference type="NCBI Taxonomy" id="194682"/>
    <lineage>
        <taxon>Eukaryota</taxon>
        <taxon>Fungi</taxon>
        <taxon>Dikarya</taxon>
        <taxon>Basidiomycota</taxon>
        <taxon>Agaricomycotina</taxon>
        <taxon>Agaricomycetes</taxon>
        <taxon>Polyporales</taxon>
        <taxon>Meruliaceae</taxon>
        <taxon>Phlebia</taxon>
    </lineage>
</organism>
<gene>
    <name evidence="1" type="ORF">NM688_g5148</name>
</gene>
<evidence type="ECO:0000313" key="2">
    <source>
        <dbReference type="Proteomes" id="UP001148662"/>
    </source>
</evidence>
<reference evidence="1" key="1">
    <citation type="submission" date="2022-07" db="EMBL/GenBank/DDBJ databases">
        <title>Genome Sequence of Phlebia brevispora.</title>
        <authorList>
            <person name="Buettner E."/>
        </authorList>
    </citation>
    <scope>NUCLEOTIDE SEQUENCE</scope>
    <source>
        <strain evidence="1">MPL23</strain>
    </source>
</reference>
<comment type="caution">
    <text evidence="1">The sequence shown here is derived from an EMBL/GenBank/DDBJ whole genome shotgun (WGS) entry which is preliminary data.</text>
</comment>
<dbReference type="Proteomes" id="UP001148662">
    <property type="component" value="Unassembled WGS sequence"/>
</dbReference>
<evidence type="ECO:0000313" key="1">
    <source>
        <dbReference type="EMBL" id="KAJ3549724.1"/>
    </source>
</evidence>
<keyword evidence="2" id="KW-1185">Reference proteome</keyword>
<sequence>MQSTTDGLNAATLWLVNAFHISAQEAAKPDMLKIFIEFYWRLHRHTADDAKSYLHGVCKQRKMDWRPDLSIQLRPVAARAATRKKRRKREGAENMYGADVEDNAAADRVRVARSISDSNVDTPTRSRRNARGSSVRNEVVRISAAIQSPSAPVKPSGESKLNVRAGSRRVRRPRKRKSRKHGASSSSAASEEDVPEEKSFVTTEETTFSHVVSSNDEHPEPARDDSQSIPKPIVFTKSALPKGSETCTQVSTSTEAVHDTPVSDSVATPVVEVALSPAKKPLIPLLKASLRKQNPIPKRPTRMQPHRPAAKREQLTESPTKEHLYQESRGRQDDAFTGLSTSRKESTGSATPKAVGKSVSALPEEDAAHSKEVETIHRNDADTSGNAQDAPRPGLLSSRQPKTAKKPIVLRQDDSILTQVAKRRRRNDGTASSPSPGVIGTTMNTERPKTVKKPTVVQQDESILTQMAKRSRRGDGETPSLSPGLGETANGIARSETAITHPPQPNESAHQCNAENLSSLGNHIDTGAVLTESGDAEKASDQRVEPSVTSRELERGRKRSRSQDGATDGPSERLSHEAEDDKKKTTVLSYPRTT</sequence>